<dbReference type="GO" id="GO:0009982">
    <property type="term" value="F:pseudouridine synthase activity"/>
    <property type="evidence" value="ECO:0007669"/>
    <property type="project" value="InterPro"/>
</dbReference>
<dbReference type="SUPFAM" id="SSF55120">
    <property type="entry name" value="Pseudouridine synthase"/>
    <property type="match status" value="1"/>
</dbReference>
<comment type="caution">
    <text evidence="6">The sequence shown here is derived from an EMBL/GenBank/DDBJ whole genome shotgun (WGS) entry which is preliminary data.</text>
</comment>
<dbReference type="Gene3D" id="3.30.2350.10">
    <property type="entry name" value="Pseudouridine synthase"/>
    <property type="match status" value="1"/>
</dbReference>
<dbReference type="InterPro" id="IPR006145">
    <property type="entry name" value="PsdUridine_synth_RsuA/RluA"/>
</dbReference>
<dbReference type="EC" id="5.4.99.-" evidence="4"/>
<accession>A0A176TKI7</accession>
<keyword evidence="8" id="KW-1185">Reference proteome</keyword>
<name>A0A176TKI7_9LACO</name>
<reference evidence="6" key="2">
    <citation type="submission" date="2019-10" db="EMBL/GenBank/DDBJ databases">
        <title>Malate fermentation in French cider.</title>
        <authorList>
            <person name="Cousin F.J."/>
            <person name="Medina Fernandez S."/>
            <person name="Misery B."/>
            <person name="Laplace J.-M."/>
            <person name="Cretenet M."/>
        </authorList>
    </citation>
    <scope>NUCLEOTIDE SEQUENCE</scope>
    <source>
        <strain evidence="6">UCMA15901</strain>
    </source>
</reference>
<proteinExistence type="inferred from homology"/>
<dbReference type="InterPro" id="IPR050188">
    <property type="entry name" value="RluA_PseudoU_synthase"/>
</dbReference>
<comment type="catalytic activity">
    <reaction evidence="1 4">
        <text>a uridine in RNA = a pseudouridine in RNA</text>
        <dbReference type="Rhea" id="RHEA:48348"/>
        <dbReference type="Rhea" id="RHEA-COMP:12068"/>
        <dbReference type="Rhea" id="RHEA-COMP:12069"/>
        <dbReference type="ChEBI" id="CHEBI:65314"/>
        <dbReference type="ChEBI" id="CHEBI:65315"/>
    </reaction>
</comment>
<dbReference type="Proteomes" id="UP001275867">
    <property type="component" value="Unassembled WGS sequence"/>
</dbReference>
<dbReference type="CDD" id="cd02869">
    <property type="entry name" value="PseudoU_synth_RluA_like"/>
    <property type="match status" value="1"/>
</dbReference>
<evidence type="ECO:0000256" key="1">
    <source>
        <dbReference type="ARBA" id="ARBA00000073"/>
    </source>
</evidence>
<dbReference type="GO" id="GO:0000455">
    <property type="term" value="P:enzyme-directed rRNA pseudouridine synthesis"/>
    <property type="evidence" value="ECO:0007669"/>
    <property type="project" value="TreeGrafter"/>
</dbReference>
<organism evidence="6 9">
    <name type="scientific">Pediococcus parvulus</name>
    <dbReference type="NCBI Taxonomy" id="54062"/>
    <lineage>
        <taxon>Bacteria</taxon>
        <taxon>Bacillati</taxon>
        <taxon>Bacillota</taxon>
        <taxon>Bacilli</taxon>
        <taxon>Lactobacillales</taxon>
        <taxon>Lactobacillaceae</taxon>
        <taxon>Pediococcus</taxon>
    </lineage>
</organism>
<dbReference type="PANTHER" id="PTHR21600">
    <property type="entry name" value="MITOCHONDRIAL RNA PSEUDOURIDINE SYNTHASE"/>
    <property type="match status" value="1"/>
</dbReference>
<feature type="active site" evidence="3">
    <location>
        <position position="138"/>
    </location>
</feature>
<dbReference type="GeneID" id="93383731"/>
<dbReference type="NCBIfam" id="TIGR00005">
    <property type="entry name" value="rluA_subfam"/>
    <property type="match status" value="1"/>
</dbReference>
<dbReference type="InterPro" id="IPR006224">
    <property type="entry name" value="PsdUridine_synth_RluA-like_CS"/>
</dbReference>
<evidence type="ECO:0000256" key="3">
    <source>
        <dbReference type="PIRSR" id="PIRSR606225-1"/>
    </source>
</evidence>
<evidence type="ECO:0000313" key="7">
    <source>
        <dbReference type="EMBL" id="OAD64257.1"/>
    </source>
</evidence>
<dbReference type="EMBL" id="LXND01000039">
    <property type="protein sequence ID" value="OAD64257.1"/>
    <property type="molecule type" value="Genomic_DNA"/>
</dbReference>
<dbReference type="RefSeq" id="WP_057784689.1">
    <property type="nucleotide sequence ID" value="NZ_BJWE01000034.1"/>
</dbReference>
<dbReference type="EMBL" id="WERX01000020">
    <property type="protein sequence ID" value="MDV7694589.1"/>
    <property type="molecule type" value="Genomic_DNA"/>
</dbReference>
<dbReference type="GO" id="GO:0003723">
    <property type="term" value="F:RNA binding"/>
    <property type="evidence" value="ECO:0007669"/>
    <property type="project" value="InterPro"/>
</dbReference>
<sequence>MNWQYQRVLPPSFKTTSIRNLLQHNWALSRKEVHFLRINRSILINGHYQSINTAVKAGDQVNLSFDSANFSTPIPSFLPDSAANLDILFETEDLIIANKANGVKTHSNQPNEIGSLMNHLAAHLKGTPFHPYNVHRLDQQTSGAILVVKNPVLIPIYNRLIKTKQVHRTYLAVVQGQFSVPNGEISLPIGETLFDKRQRVVNGTNAAMAKTSYHVIQMSAHHSLVEIQLHTGRTHQIRVHFASLGHPVVGDPLYNPEYHSGQRLALHSWKISFPLPFSSEVKTITAPIPEHFQLKNNPTRKKFDNFDN</sequence>
<keyword evidence="4" id="KW-0413">Isomerase</keyword>
<dbReference type="PANTHER" id="PTHR21600:SF87">
    <property type="entry name" value="RNA PSEUDOURIDYLATE SYNTHASE DOMAIN-CONTAINING PROTEIN 1"/>
    <property type="match status" value="1"/>
</dbReference>
<protein>
    <recommendedName>
        <fullName evidence="4">Pseudouridine synthase</fullName>
        <ecNumber evidence="4">5.4.99.-</ecNumber>
    </recommendedName>
</protein>
<dbReference type="GO" id="GO:0140098">
    <property type="term" value="F:catalytic activity, acting on RNA"/>
    <property type="evidence" value="ECO:0007669"/>
    <property type="project" value="UniProtKB-ARBA"/>
</dbReference>
<dbReference type="Proteomes" id="UP000077280">
    <property type="component" value="Unassembled WGS sequence"/>
</dbReference>
<dbReference type="AlphaFoldDB" id="A0A176TKI7"/>
<feature type="domain" description="Pseudouridine synthase RsuA/RluA-like" evidence="5">
    <location>
        <begin position="93"/>
        <end position="243"/>
    </location>
</feature>
<comment type="function">
    <text evidence="4">Responsible for synthesis of pseudouridine from uracil.</text>
</comment>
<evidence type="ECO:0000313" key="9">
    <source>
        <dbReference type="Proteomes" id="UP001275867"/>
    </source>
</evidence>
<dbReference type="Pfam" id="PF00849">
    <property type="entry name" value="PseudoU_synth_2"/>
    <property type="match status" value="1"/>
</dbReference>
<evidence type="ECO:0000256" key="2">
    <source>
        <dbReference type="ARBA" id="ARBA00010876"/>
    </source>
</evidence>
<dbReference type="InterPro" id="IPR006225">
    <property type="entry name" value="PsdUridine_synth_RluC/D"/>
</dbReference>
<evidence type="ECO:0000256" key="4">
    <source>
        <dbReference type="RuleBase" id="RU362028"/>
    </source>
</evidence>
<gene>
    <name evidence="7" type="ORF">A7K95_00520</name>
    <name evidence="6" type="ORF">GA842_06805</name>
</gene>
<evidence type="ECO:0000313" key="8">
    <source>
        <dbReference type="Proteomes" id="UP000077280"/>
    </source>
</evidence>
<evidence type="ECO:0000259" key="5">
    <source>
        <dbReference type="Pfam" id="PF00849"/>
    </source>
</evidence>
<dbReference type="OrthoDB" id="9773999at2"/>
<dbReference type="InterPro" id="IPR020103">
    <property type="entry name" value="PsdUridine_synth_cat_dom_sf"/>
</dbReference>
<comment type="similarity">
    <text evidence="2 4">Belongs to the pseudouridine synthase RluA family.</text>
</comment>
<reference evidence="7 8" key="1">
    <citation type="submission" date="2016-05" db="EMBL/GenBank/DDBJ databases">
        <title>Draft genome sequence of Pediococcus parvulus 2.6, a probiotic beta-glucan producer strain.</title>
        <authorList>
            <person name="Mohedano M.L."/>
            <person name="Perez-Ramos A."/>
            <person name="Duenas M.T."/>
            <person name="Lamontanara A."/>
            <person name="Orru L."/>
            <person name="Spano G."/>
            <person name="Capozzi V."/>
            <person name="Lopez P."/>
        </authorList>
    </citation>
    <scope>NUCLEOTIDE SEQUENCE [LARGE SCALE GENOMIC DNA]</scope>
    <source>
        <strain evidence="7 8">2.6</strain>
    </source>
</reference>
<evidence type="ECO:0000313" key="6">
    <source>
        <dbReference type="EMBL" id="MDV7694589.1"/>
    </source>
</evidence>
<dbReference type="PROSITE" id="PS01129">
    <property type="entry name" value="PSI_RLU"/>
    <property type="match status" value="1"/>
</dbReference>